<evidence type="ECO:0000313" key="1">
    <source>
        <dbReference type="EMBL" id="MPL76050.1"/>
    </source>
</evidence>
<dbReference type="NCBIfam" id="TIGR02608">
    <property type="entry name" value="delta_60_rpt"/>
    <property type="match status" value="6"/>
</dbReference>
<gene>
    <name evidence="1" type="ORF">SDC9_21895</name>
</gene>
<accession>A0A644UB15</accession>
<dbReference type="SUPFAM" id="SSF101898">
    <property type="entry name" value="NHL repeat"/>
    <property type="match status" value="1"/>
</dbReference>
<name>A0A644UB15_9ZZZZ</name>
<evidence type="ECO:0008006" key="2">
    <source>
        <dbReference type="Google" id="ProtNLM"/>
    </source>
</evidence>
<dbReference type="AlphaFoldDB" id="A0A644UB15"/>
<dbReference type="EMBL" id="VSSQ01000094">
    <property type="protein sequence ID" value="MPL76050.1"/>
    <property type="molecule type" value="Genomic_DNA"/>
</dbReference>
<organism evidence="1">
    <name type="scientific">bioreactor metagenome</name>
    <dbReference type="NCBI Taxonomy" id="1076179"/>
    <lineage>
        <taxon>unclassified sequences</taxon>
        <taxon>metagenomes</taxon>
        <taxon>ecological metagenomes</taxon>
    </lineage>
</organism>
<dbReference type="InterPro" id="IPR013431">
    <property type="entry name" value="Delta_60_rpt"/>
</dbReference>
<dbReference type="Pfam" id="PF17164">
    <property type="entry name" value="DUF5122"/>
    <property type="match status" value="6"/>
</dbReference>
<proteinExistence type="predicted"/>
<protein>
    <recommendedName>
        <fullName evidence="2">Secretion system C-terminal sorting domain-containing protein</fullName>
    </recommendedName>
</protein>
<comment type="caution">
    <text evidence="1">The sequence shown here is derived from an EMBL/GenBank/DDBJ whole genome shotgun (WGS) entry which is preliminary data.</text>
</comment>
<dbReference type="Gene3D" id="2.80.10.50">
    <property type="match status" value="2"/>
</dbReference>
<sequence>MSLKVSILIISQFLFIFKVLLAQLYPLDSTFGVNGHTIADITSNKDFVQNHIAMQSDGKIVIATSSLTYFNGTEYNYDFCIIRYNTDGTIDNSFGEAGIVITDLGSPNDIPLDIVTDFYDRIVVAGTSTIPGSWNSIVVRYNPDGSLDSDFGNNGIVTENLSIMDIFYSIELQPDGKILAGGIGNFKGSLYRFLTDGSLDSSFGDSGKTSLQFGEVTGIRDIAYTDDGYIIVAGNIGGAINDGFVAKLNPDGSLNISFASNGKYIVNYGSNEFINAVGCQSDGKIILAGTIGYESPSIPMFGDFLLTRLLPNGIPDLTFNNSGVVTIKFGVGYSINECCSVSINANNDIFAVGYTDNLQLTNSRIALAKLTANGSLDFTYGSNGKVISEFGSSKEKGMGSLLDYNDKLVVSGIYGANINPILARYETVLINSAIIHSAAKPGIMLFHNPDDLTIHGKLTGLTDGKYEYKIHRVSGDIFSEGCISLQNGTFSIEVKSYISGIYILSVFGPHEVLSKSFIRI</sequence>
<reference evidence="1" key="1">
    <citation type="submission" date="2019-08" db="EMBL/GenBank/DDBJ databases">
        <authorList>
            <person name="Kucharzyk K."/>
            <person name="Murdoch R.W."/>
            <person name="Higgins S."/>
            <person name="Loffler F."/>
        </authorList>
    </citation>
    <scope>NUCLEOTIDE SEQUENCE</scope>
</reference>